<keyword evidence="3" id="KW-1185">Reference proteome</keyword>
<evidence type="ECO:0000313" key="2">
    <source>
        <dbReference type="EMBL" id="GHD32064.1"/>
    </source>
</evidence>
<reference evidence="2" key="1">
    <citation type="journal article" date="2014" name="Int. J. Syst. Evol. Microbiol.">
        <title>Complete genome sequence of Corynebacterium casei LMG S-19264T (=DSM 44701T), isolated from a smear-ripened cheese.</title>
        <authorList>
            <consortium name="US DOE Joint Genome Institute (JGI-PGF)"/>
            <person name="Walter F."/>
            <person name="Albersmeier A."/>
            <person name="Kalinowski J."/>
            <person name="Ruckert C."/>
        </authorList>
    </citation>
    <scope>NUCLEOTIDE SEQUENCE</scope>
    <source>
        <strain evidence="2">KCTC 23430</strain>
    </source>
</reference>
<name>A0A918XHL4_9GAMM</name>
<gene>
    <name evidence="2" type="ORF">GCM10007053_15770</name>
</gene>
<comment type="caution">
    <text evidence="2">The sequence shown here is derived from an EMBL/GenBank/DDBJ whole genome shotgun (WGS) entry which is preliminary data.</text>
</comment>
<dbReference type="Proteomes" id="UP000644693">
    <property type="component" value="Unassembled WGS sequence"/>
</dbReference>
<accession>A0A918XHL4</accession>
<evidence type="ECO:0000313" key="3">
    <source>
        <dbReference type="Proteomes" id="UP000644693"/>
    </source>
</evidence>
<evidence type="ECO:0008006" key="4">
    <source>
        <dbReference type="Google" id="ProtNLM"/>
    </source>
</evidence>
<proteinExistence type="predicted"/>
<reference evidence="2" key="2">
    <citation type="submission" date="2020-09" db="EMBL/GenBank/DDBJ databases">
        <authorList>
            <person name="Sun Q."/>
            <person name="Kim S."/>
        </authorList>
    </citation>
    <scope>NUCLEOTIDE SEQUENCE</scope>
    <source>
        <strain evidence="2">KCTC 23430</strain>
    </source>
</reference>
<keyword evidence="1" id="KW-0732">Signal</keyword>
<protein>
    <recommendedName>
        <fullName evidence="4">IPTL-CTERM protein sorting domain-containing protein</fullName>
    </recommendedName>
</protein>
<dbReference type="AlphaFoldDB" id="A0A918XHL4"/>
<sequence length="320" mass="32184">MQITFKRVALVAVTLCPISAAATCDVTGATPEGGQVVICAGSEPNGFVGTLFRDRLSIFPGAFIDRAIAEDTIQLGAGNDSLTMAGGEVSSLENDCIGLGDDADTAVLLGGTLLCGDDGVDAGDASTVAGGNQIELRGATIVSDGDGIDANEGDDTIIMSAGSITVTGGRFRDYGIAAEGGNDSIVLSGGSITVPATSGAAVSAGNGSDRVDIAGPIALNSIINGDEESGDDGSTDTLRFSLTVPGPQADLVRQALNAASSAAGSVDINGRTYRWQNFERIEVAISDAAAPVPINSIESLLVLLLLCGFLGVHHIGRQKA</sequence>
<evidence type="ECO:0000256" key="1">
    <source>
        <dbReference type="SAM" id="SignalP"/>
    </source>
</evidence>
<feature type="chain" id="PRO_5037738037" description="IPTL-CTERM protein sorting domain-containing protein" evidence="1">
    <location>
        <begin position="23"/>
        <end position="320"/>
    </location>
</feature>
<feature type="signal peptide" evidence="1">
    <location>
        <begin position="1"/>
        <end position="22"/>
    </location>
</feature>
<organism evidence="2 3">
    <name type="scientific">Parahalioglobus pacificus</name>
    <dbReference type="NCBI Taxonomy" id="930806"/>
    <lineage>
        <taxon>Bacteria</taxon>
        <taxon>Pseudomonadati</taxon>
        <taxon>Pseudomonadota</taxon>
        <taxon>Gammaproteobacteria</taxon>
        <taxon>Cellvibrionales</taxon>
        <taxon>Halieaceae</taxon>
        <taxon>Parahalioglobus</taxon>
    </lineage>
</organism>
<dbReference type="RefSeq" id="WP_189476906.1">
    <property type="nucleotide sequence ID" value="NZ_BMYM01000001.1"/>
</dbReference>
<dbReference type="EMBL" id="BMYM01000001">
    <property type="protein sequence ID" value="GHD32064.1"/>
    <property type="molecule type" value="Genomic_DNA"/>
</dbReference>